<protein>
    <submittedName>
        <fullName evidence="2">Uncharacterized protein</fullName>
    </submittedName>
</protein>
<feature type="compositionally biased region" description="Low complexity" evidence="1">
    <location>
        <begin position="109"/>
        <end position="123"/>
    </location>
</feature>
<gene>
    <name evidence="2" type="ORF">C7M84_005158</name>
</gene>
<feature type="compositionally biased region" description="Polar residues" evidence="1">
    <location>
        <begin position="42"/>
        <end position="60"/>
    </location>
</feature>
<feature type="region of interest" description="Disordered" evidence="1">
    <location>
        <begin position="180"/>
        <end position="295"/>
    </location>
</feature>
<dbReference type="Proteomes" id="UP000283509">
    <property type="component" value="Unassembled WGS sequence"/>
</dbReference>
<feature type="compositionally biased region" description="Low complexity" evidence="1">
    <location>
        <begin position="251"/>
        <end position="278"/>
    </location>
</feature>
<accession>A0A423TIH8</accession>
<feature type="compositionally biased region" description="Polar residues" evidence="1">
    <location>
        <begin position="321"/>
        <end position="332"/>
    </location>
</feature>
<name>A0A423TIH8_PENVA</name>
<organism evidence="2 3">
    <name type="scientific">Penaeus vannamei</name>
    <name type="common">Whiteleg shrimp</name>
    <name type="synonym">Litopenaeus vannamei</name>
    <dbReference type="NCBI Taxonomy" id="6689"/>
    <lineage>
        <taxon>Eukaryota</taxon>
        <taxon>Metazoa</taxon>
        <taxon>Ecdysozoa</taxon>
        <taxon>Arthropoda</taxon>
        <taxon>Crustacea</taxon>
        <taxon>Multicrustacea</taxon>
        <taxon>Malacostraca</taxon>
        <taxon>Eumalacostraca</taxon>
        <taxon>Eucarida</taxon>
        <taxon>Decapoda</taxon>
        <taxon>Dendrobranchiata</taxon>
        <taxon>Penaeoidea</taxon>
        <taxon>Penaeidae</taxon>
        <taxon>Penaeus</taxon>
    </lineage>
</organism>
<evidence type="ECO:0000313" key="3">
    <source>
        <dbReference type="Proteomes" id="UP000283509"/>
    </source>
</evidence>
<evidence type="ECO:0000313" key="2">
    <source>
        <dbReference type="EMBL" id="ROT76264.1"/>
    </source>
</evidence>
<reference evidence="2 3" key="2">
    <citation type="submission" date="2019-01" db="EMBL/GenBank/DDBJ databases">
        <title>The decoding of complex shrimp genome reveals the adaptation for benthos swimmer, frequently molting mechanism and breeding impact on genome.</title>
        <authorList>
            <person name="Sun Y."/>
            <person name="Gao Y."/>
            <person name="Yu Y."/>
        </authorList>
    </citation>
    <scope>NUCLEOTIDE SEQUENCE [LARGE SCALE GENOMIC DNA]</scope>
    <source>
        <tissue evidence="2">Muscle</tissue>
    </source>
</reference>
<feature type="region of interest" description="Disordered" evidence="1">
    <location>
        <begin position="583"/>
        <end position="655"/>
    </location>
</feature>
<dbReference type="EMBL" id="QCYY01001677">
    <property type="protein sequence ID" value="ROT76264.1"/>
    <property type="molecule type" value="Genomic_DNA"/>
</dbReference>
<evidence type="ECO:0000256" key="1">
    <source>
        <dbReference type="SAM" id="MobiDB-lite"/>
    </source>
</evidence>
<feature type="compositionally biased region" description="Polar residues" evidence="1">
    <location>
        <begin position="233"/>
        <end position="248"/>
    </location>
</feature>
<feature type="compositionally biased region" description="Basic and acidic residues" evidence="1">
    <location>
        <begin position="74"/>
        <end position="86"/>
    </location>
</feature>
<feature type="region of interest" description="Disordered" evidence="1">
    <location>
        <begin position="312"/>
        <end position="347"/>
    </location>
</feature>
<dbReference type="AlphaFoldDB" id="A0A423TIH8"/>
<proteinExistence type="predicted"/>
<feature type="compositionally biased region" description="Low complexity" evidence="1">
    <location>
        <begin position="197"/>
        <end position="211"/>
    </location>
</feature>
<feature type="compositionally biased region" description="Acidic residues" evidence="1">
    <location>
        <begin position="1"/>
        <end position="15"/>
    </location>
</feature>
<feature type="compositionally biased region" description="Basic and acidic residues" evidence="1">
    <location>
        <begin position="614"/>
        <end position="645"/>
    </location>
</feature>
<sequence length="741" mass="82270">MSDGSLDDFFEEASEDSEKSNEDCSCKSGEEDQAAYKDDSEPYNSTSESENESPQNSWSEKTVDSVSEEVENETDMHNEEKNKSDTEDSNNQYPDDASRSDELELLQMSQSNISSSSSSPSKGSRVRPQSARSPMKVLISAVQGPPSTSTSDEPLRDDLLLQLLFVCVRDSLVSLLETLSSSSAPRRDTPSLSSTNLSPAKSEPPSASPLLVRKSPIHAAVRSRDASPRAQESAPQQRDLQLSTSCKGINSVLSSKEQSSRVSSGVSSASRPRSAAARPRIMDRGSPLHKLPRHRPLGNYARSLKMLGVKMPSPTHKASRTPRSASSQSWQSEGKLHTRVTRRSTSLEDVSRAIPQVKNPGSLNALTPYPLAYPPHTLNQSHTHCLPSPLIPKTQKPYPLPTPPSLKPKAIPHCLPPPPLNPKPYPLNPKPKAIPTCLPLPPIPKPKAIPTAYPPPPYLNQSHTHCLPYPPYPKPKTIPTAYHPSYPKPQSIPTAYHPSYPKPKAIPTAPPPYLKPKAIPTAYLPLPYPNPKPYPLPLPPYPKAIPTASPPSSHPLYEVQRATLSQAVYEEWYFKRCRQIRSQRVKAKDKQREEERTKEMGGDWGKAGLGLHVSRTEENRRDREAKESKTRGSRTEDERRTREAGEEAGGGHVFCRLEENEMAEQGENLKKVYQDSEGAKSIMLRRQLERSSEALEAYERWLEEVEDRRPARVYENARTSVLARARSPWWPGGSRNSLLGC</sequence>
<comment type="caution">
    <text evidence="2">The sequence shown here is derived from an EMBL/GenBank/DDBJ whole genome shotgun (WGS) entry which is preliminary data.</text>
</comment>
<feature type="compositionally biased region" description="Basic and acidic residues" evidence="1">
    <location>
        <begin position="586"/>
        <end position="601"/>
    </location>
</feature>
<dbReference type="OrthoDB" id="6374890at2759"/>
<feature type="compositionally biased region" description="Basic and acidic residues" evidence="1">
    <location>
        <begin position="16"/>
        <end position="40"/>
    </location>
</feature>
<reference evidence="2 3" key="1">
    <citation type="submission" date="2018-04" db="EMBL/GenBank/DDBJ databases">
        <authorList>
            <person name="Zhang X."/>
            <person name="Yuan J."/>
            <person name="Li F."/>
            <person name="Xiang J."/>
        </authorList>
    </citation>
    <scope>NUCLEOTIDE SEQUENCE [LARGE SCALE GENOMIC DNA]</scope>
    <source>
        <tissue evidence="2">Muscle</tissue>
    </source>
</reference>
<dbReference type="PRINTS" id="PR01217">
    <property type="entry name" value="PRICHEXTENSN"/>
</dbReference>
<feature type="region of interest" description="Disordered" evidence="1">
    <location>
        <begin position="1"/>
        <end position="153"/>
    </location>
</feature>
<keyword evidence="3" id="KW-1185">Reference proteome</keyword>